<dbReference type="EC" id="2.7.7.-" evidence="8"/>
<protein>
    <recommendedName>
        <fullName evidence="8">Protein nucleotidyltransferase YdiU</fullName>
        <ecNumber evidence="8">2.7.7.-</ecNumber>
    </recommendedName>
    <alternativeName>
        <fullName evidence="8">Protein adenylyltransferase YdiU</fullName>
        <ecNumber evidence="8">2.7.7.108</ecNumber>
    </alternativeName>
    <alternativeName>
        <fullName evidence="8">Protein uridylyltransferase YdiU</fullName>
        <ecNumber evidence="8">2.7.7.-</ecNumber>
    </alternativeName>
</protein>
<dbReference type="CDD" id="cd00158">
    <property type="entry name" value="RHOD"/>
    <property type="match status" value="1"/>
</dbReference>
<feature type="binding site" evidence="8">
    <location>
        <position position="372"/>
    </location>
    <ligand>
        <name>ATP</name>
        <dbReference type="ChEBI" id="CHEBI:30616"/>
    </ligand>
</feature>
<comment type="catalytic activity">
    <reaction evidence="8">
        <text>L-histidyl-[protein] + UTP = N(tele)-(5'-uridylyl)-L-histidyl-[protein] + diphosphate</text>
        <dbReference type="Rhea" id="RHEA:83891"/>
        <dbReference type="Rhea" id="RHEA-COMP:9745"/>
        <dbReference type="Rhea" id="RHEA-COMP:20239"/>
        <dbReference type="ChEBI" id="CHEBI:29979"/>
        <dbReference type="ChEBI" id="CHEBI:33019"/>
        <dbReference type="ChEBI" id="CHEBI:46398"/>
        <dbReference type="ChEBI" id="CHEBI:233474"/>
    </reaction>
</comment>
<keyword evidence="6 8" id="KW-0067">ATP-binding</keyword>
<dbReference type="Proteomes" id="UP001355653">
    <property type="component" value="Unassembled WGS sequence"/>
</dbReference>
<feature type="binding site" evidence="8">
    <location>
        <position position="236"/>
    </location>
    <ligand>
        <name>ATP</name>
        <dbReference type="ChEBI" id="CHEBI:30616"/>
    </ligand>
</feature>
<keyword evidence="2 8" id="KW-0808">Transferase</keyword>
<feature type="binding site" evidence="8">
    <location>
        <position position="200"/>
    </location>
    <ligand>
        <name>ATP</name>
        <dbReference type="ChEBI" id="CHEBI:30616"/>
    </ligand>
</feature>
<evidence type="ECO:0000256" key="3">
    <source>
        <dbReference type="ARBA" id="ARBA00022695"/>
    </source>
</evidence>
<keyword evidence="7 8" id="KW-0460">Magnesium</keyword>
<comment type="catalytic activity">
    <reaction evidence="8">
        <text>L-threonyl-[protein] + ATP = 3-O-(5'-adenylyl)-L-threonyl-[protein] + diphosphate</text>
        <dbReference type="Rhea" id="RHEA:54292"/>
        <dbReference type="Rhea" id="RHEA-COMP:11060"/>
        <dbReference type="Rhea" id="RHEA-COMP:13847"/>
        <dbReference type="ChEBI" id="CHEBI:30013"/>
        <dbReference type="ChEBI" id="CHEBI:30616"/>
        <dbReference type="ChEBI" id="CHEBI:33019"/>
        <dbReference type="ChEBI" id="CHEBI:138113"/>
        <dbReference type="EC" id="2.7.7.108"/>
    </reaction>
</comment>
<gene>
    <name evidence="8" type="primary">ydiU</name>
    <name evidence="8" type="synonym">selO</name>
    <name evidence="10" type="ORF">P5G65_09185</name>
</gene>
<dbReference type="EMBL" id="JAROBY010000015">
    <property type="protein sequence ID" value="MEB4794068.1"/>
    <property type="molecule type" value="Genomic_DNA"/>
</dbReference>
<keyword evidence="11" id="KW-1185">Reference proteome</keyword>
<evidence type="ECO:0000256" key="7">
    <source>
        <dbReference type="ARBA" id="ARBA00022842"/>
    </source>
</evidence>
<keyword evidence="4 8" id="KW-0479">Metal-binding</keyword>
<comment type="caution">
    <text evidence="10">The sequence shown here is derived from an EMBL/GenBank/DDBJ whole genome shotgun (WGS) entry which is preliminary data.</text>
</comment>
<keyword evidence="8" id="KW-0464">Manganese</keyword>
<dbReference type="InterPro" id="IPR001763">
    <property type="entry name" value="Rhodanese-like_dom"/>
</dbReference>
<dbReference type="PANTHER" id="PTHR12153:SF15">
    <property type="entry name" value="PROTEIN ADENYLYLTRANSFERASE SELO, MITOCHONDRIAL"/>
    <property type="match status" value="1"/>
</dbReference>
<dbReference type="SMART" id="SM00450">
    <property type="entry name" value="RHOD"/>
    <property type="match status" value="1"/>
</dbReference>
<evidence type="ECO:0000313" key="10">
    <source>
        <dbReference type="EMBL" id="MEB4794068.1"/>
    </source>
</evidence>
<evidence type="ECO:0000256" key="1">
    <source>
        <dbReference type="ARBA" id="ARBA00009747"/>
    </source>
</evidence>
<evidence type="ECO:0000256" key="8">
    <source>
        <dbReference type="HAMAP-Rule" id="MF_00692"/>
    </source>
</evidence>
<evidence type="ECO:0000256" key="5">
    <source>
        <dbReference type="ARBA" id="ARBA00022741"/>
    </source>
</evidence>
<feature type="binding site" evidence="8">
    <location>
        <position position="235"/>
    </location>
    <ligand>
        <name>ATP</name>
        <dbReference type="ChEBI" id="CHEBI:30616"/>
    </ligand>
</feature>
<keyword evidence="5 8" id="KW-0547">Nucleotide-binding</keyword>
<comment type="function">
    <text evidence="8">Nucleotidyltransferase involved in the post-translational modification of proteins. It can catalyze the addition of adenosine monophosphate (AMP) or uridine monophosphate (UMP) to a protein, resulting in modifications known as AMPylation and UMPylation.</text>
</comment>
<comment type="cofactor">
    <cofactor evidence="8">
        <name>Mg(2+)</name>
        <dbReference type="ChEBI" id="CHEBI:18420"/>
    </cofactor>
    <cofactor evidence="8">
        <name>Mn(2+)</name>
        <dbReference type="ChEBI" id="CHEBI:29035"/>
    </cofactor>
</comment>
<feature type="binding site" evidence="8">
    <location>
        <position position="286"/>
    </location>
    <ligand>
        <name>ATP</name>
        <dbReference type="ChEBI" id="CHEBI:30616"/>
    </ligand>
</feature>
<feature type="domain" description="Rhodanese" evidence="9">
    <location>
        <begin position="14"/>
        <end position="112"/>
    </location>
</feature>
<comment type="catalytic activity">
    <reaction evidence="8">
        <text>L-seryl-[protein] + ATP = 3-O-(5'-adenylyl)-L-seryl-[protein] + diphosphate</text>
        <dbReference type="Rhea" id="RHEA:58120"/>
        <dbReference type="Rhea" id="RHEA-COMP:9863"/>
        <dbReference type="Rhea" id="RHEA-COMP:15073"/>
        <dbReference type="ChEBI" id="CHEBI:29999"/>
        <dbReference type="ChEBI" id="CHEBI:30616"/>
        <dbReference type="ChEBI" id="CHEBI:33019"/>
        <dbReference type="ChEBI" id="CHEBI:142516"/>
        <dbReference type="EC" id="2.7.7.108"/>
    </reaction>
</comment>
<dbReference type="Pfam" id="PF00581">
    <property type="entry name" value="Rhodanese"/>
    <property type="match status" value="1"/>
</dbReference>
<comment type="catalytic activity">
    <reaction evidence="8">
        <text>L-tyrosyl-[protein] + UTP = O-(5'-uridylyl)-L-tyrosyl-[protein] + diphosphate</text>
        <dbReference type="Rhea" id="RHEA:83887"/>
        <dbReference type="Rhea" id="RHEA-COMP:10136"/>
        <dbReference type="Rhea" id="RHEA-COMP:20238"/>
        <dbReference type="ChEBI" id="CHEBI:33019"/>
        <dbReference type="ChEBI" id="CHEBI:46398"/>
        <dbReference type="ChEBI" id="CHEBI:46858"/>
        <dbReference type="ChEBI" id="CHEBI:90602"/>
    </reaction>
</comment>
<organism evidence="10 11">
    <name type="scientific">Paenibacillus chondroitinus</name>
    <dbReference type="NCBI Taxonomy" id="59842"/>
    <lineage>
        <taxon>Bacteria</taxon>
        <taxon>Bacillati</taxon>
        <taxon>Bacillota</taxon>
        <taxon>Bacilli</taxon>
        <taxon>Bacillales</taxon>
        <taxon>Paenibacillaceae</taxon>
        <taxon>Paenibacillus</taxon>
    </lineage>
</organism>
<evidence type="ECO:0000256" key="2">
    <source>
        <dbReference type="ARBA" id="ARBA00022679"/>
    </source>
</evidence>
<dbReference type="EC" id="2.7.7.108" evidence="8"/>
<proteinExistence type="inferred from homology"/>
<feature type="active site" description="Proton acceptor" evidence="8">
    <location>
        <position position="362"/>
    </location>
</feature>
<dbReference type="NCBIfam" id="NF000658">
    <property type="entry name" value="PRK00029.1"/>
    <property type="match status" value="1"/>
</dbReference>
<dbReference type="InterPro" id="IPR003846">
    <property type="entry name" value="SelO"/>
</dbReference>
<dbReference type="Pfam" id="PF02696">
    <property type="entry name" value="SelO"/>
    <property type="match status" value="1"/>
</dbReference>
<dbReference type="PANTHER" id="PTHR12153">
    <property type="entry name" value="SELENOPROTEIN O"/>
    <property type="match status" value="1"/>
</dbReference>
<dbReference type="InterPro" id="IPR036873">
    <property type="entry name" value="Rhodanese-like_dom_sf"/>
</dbReference>
<name>A0ABU6D8L9_9BACL</name>
<dbReference type="Gene3D" id="3.40.250.10">
    <property type="entry name" value="Rhodanese-like domain"/>
    <property type="match status" value="1"/>
</dbReference>
<accession>A0ABU6D8L9</accession>
<feature type="binding site" evidence="8">
    <location>
        <position position="293"/>
    </location>
    <ligand>
        <name>ATP</name>
        <dbReference type="ChEBI" id="CHEBI:30616"/>
    </ligand>
</feature>
<dbReference type="RefSeq" id="WP_127454201.1">
    <property type="nucleotide sequence ID" value="NZ_JAROBY010000015.1"/>
</dbReference>
<evidence type="ECO:0000259" key="9">
    <source>
        <dbReference type="PROSITE" id="PS50206"/>
    </source>
</evidence>
<comment type="catalytic activity">
    <reaction evidence="8">
        <text>L-tyrosyl-[protein] + ATP = O-(5'-adenylyl)-L-tyrosyl-[protein] + diphosphate</text>
        <dbReference type="Rhea" id="RHEA:54288"/>
        <dbReference type="Rhea" id="RHEA-COMP:10136"/>
        <dbReference type="Rhea" id="RHEA-COMP:13846"/>
        <dbReference type="ChEBI" id="CHEBI:30616"/>
        <dbReference type="ChEBI" id="CHEBI:33019"/>
        <dbReference type="ChEBI" id="CHEBI:46858"/>
        <dbReference type="ChEBI" id="CHEBI:83624"/>
        <dbReference type="EC" id="2.7.7.108"/>
    </reaction>
</comment>
<feature type="binding site" evidence="8">
    <location>
        <position position="223"/>
    </location>
    <ligand>
        <name>ATP</name>
        <dbReference type="ChEBI" id="CHEBI:30616"/>
    </ligand>
</feature>
<evidence type="ECO:0000256" key="4">
    <source>
        <dbReference type="ARBA" id="ARBA00022723"/>
    </source>
</evidence>
<dbReference type="HAMAP" id="MF_00692">
    <property type="entry name" value="SelO"/>
    <property type="match status" value="1"/>
</dbReference>
<comment type="similarity">
    <text evidence="1 8">Belongs to the SELO family.</text>
</comment>
<sequence length="597" mass="66712">MDKISIPDLFRKLETEEVLLLDVRSKETASEYTPEHKNLHRIHIEKGEINNWSENTAAELQKIAHGKTLYVTCSGGNSGTNCAILLREKGFDAVTVDGGMRAWQAELSKDEEAKQRGWNFDNSYARLPKLFYSRINPTPVPSPEIVIFNDRLAASLGLDTQELQGADGAEIFAGNQIPEGASPLAQAYAGHQFGYFNMLGDGRTNLLGEHITPQGIRVDIQLKGAGPTIYSRGGDGRAALGPMLREYIISEAMSALGIPTTRSLAVVTTGETVYRETEQQGAIVTRIAASHIRVGTFQFAAKFGTPQDLRAMADYTLQRHFAEVAADENPYLSLLNEVIKRQADLIAKWQLVGFIHGVMNTDNMALSGETIDYGPCAFMDVYDPATVFSSIDSQGRYAYGNQPRIASWNLARFAETLLPLLSENEEEAIKIAENALAHFSERYHRNWLSGMRAKLGIFNEEVQDVTLIEELLSMMHKYGEDFTNTFRALTLDKPEETFLFGTAEFAQWYEQWQARLGRQQETKDLSQQLMRTSNPAIIPRNHRVEEALEAAVKQGDYSVMKRLLQVLSNPFAHTTEQSEYSALPAQTARPYRTYCGT</sequence>
<feature type="binding site" evidence="8">
    <location>
        <position position="203"/>
    </location>
    <ligand>
        <name>ATP</name>
        <dbReference type="ChEBI" id="CHEBI:30616"/>
    </ligand>
</feature>
<keyword evidence="3 8" id="KW-0548">Nucleotidyltransferase</keyword>
<feature type="binding site" evidence="8">
    <location>
        <position position="363"/>
    </location>
    <ligand>
        <name>Mg(2+)</name>
        <dbReference type="ChEBI" id="CHEBI:18420"/>
    </ligand>
</feature>
<evidence type="ECO:0000256" key="6">
    <source>
        <dbReference type="ARBA" id="ARBA00022840"/>
    </source>
</evidence>
<evidence type="ECO:0000313" key="11">
    <source>
        <dbReference type="Proteomes" id="UP001355653"/>
    </source>
</evidence>
<feature type="binding site" evidence="8">
    <location>
        <position position="372"/>
    </location>
    <ligand>
        <name>Mg(2+)</name>
        <dbReference type="ChEBI" id="CHEBI:18420"/>
    </ligand>
</feature>
<reference evidence="10 11" key="1">
    <citation type="submission" date="2023-03" db="EMBL/GenBank/DDBJ databases">
        <title>Bacillus Genome Sequencing.</title>
        <authorList>
            <person name="Dunlap C."/>
        </authorList>
    </citation>
    <scope>NUCLEOTIDE SEQUENCE [LARGE SCALE GENOMIC DNA]</scope>
    <source>
        <strain evidence="10 11">NRS-1351</strain>
    </source>
</reference>
<comment type="catalytic activity">
    <reaction evidence="8">
        <text>L-seryl-[protein] + UTP = O-(5'-uridylyl)-L-seryl-[protein] + diphosphate</text>
        <dbReference type="Rhea" id="RHEA:64604"/>
        <dbReference type="Rhea" id="RHEA-COMP:9863"/>
        <dbReference type="Rhea" id="RHEA-COMP:16635"/>
        <dbReference type="ChEBI" id="CHEBI:29999"/>
        <dbReference type="ChEBI" id="CHEBI:33019"/>
        <dbReference type="ChEBI" id="CHEBI:46398"/>
        <dbReference type="ChEBI" id="CHEBI:156051"/>
    </reaction>
</comment>
<dbReference type="PROSITE" id="PS50206">
    <property type="entry name" value="RHODANESE_3"/>
    <property type="match status" value="1"/>
</dbReference>
<dbReference type="SUPFAM" id="SSF52821">
    <property type="entry name" value="Rhodanese/Cell cycle control phosphatase"/>
    <property type="match status" value="1"/>
</dbReference>
<feature type="binding site" evidence="8">
    <location>
        <position position="202"/>
    </location>
    <ligand>
        <name>ATP</name>
        <dbReference type="ChEBI" id="CHEBI:30616"/>
    </ligand>
</feature>